<accession>A0A7C4H2N9</accession>
<dbReference type="AlphaFoldDB" id="A0A7C4H2N9"/>
<gene>
    <name evidence="1" type="ORF">ENU31_04185</name>
</gene>
<protein>
    <submittedName>
        <fullName evidence="1">Uncharacterized protein</fullName>
    </submittedName>
</protein>
<name>A0A7C4H2N9_9CREN</name>
<evidence type="ECO:0000313" key="1">
    <source>
        <dbReference type="EMBL" id="HGM07589.1"/>
    </source>
</evidence>
<comment type="caution">
    <text evidence="1">The sequence shown here is derived from an EMBL/GenBank/DDBJ whole genome shotgun (WGS) entry which is preliminary data.</text>
</comment>
<reference evidence="1" key="1">
    <citation type="journal article" date="2020" name="mSystems">
        <title>Genome- and Community-Level Interaction Insights into Carbon Utilization and Element Cycling Functions of Hydrothermarchaeota in Hydrothermal Sediment.</title>
        <authorList>
            <person name="Zhou Z."/>
            <person name="Liu Y."/>
            <person name="Xu W."/>
            <person name="Pan J."/>
            <person name="Luo Z.H."/>
            <person name="Li M."/>
        </authorList>
    </citation>
    <scope>NUCLEOTIDE SEQUENCE [LARGE SCALE GENOMIC DNA]</scope>
    <source>
        <strain evidence="1">SpSt-658</strain>
    </source>
</reference>
<organism evidence="1">
    <name type="scientific">Ignisphaera aggregans</name>
    <dbReference type="NCBI Taxonomy" id="334771"/>
    <lineage>
        <taxon>Archaea</taxon>
        <taxon>Thermoproteota</taxon>
        <taxon>Thermoprotei</taxon>
        <taxon>Desulfurococcales</taxon>
        <taxon>Desulfurococcaceae</taxon>
        <taxon>Ignisphaera</taxon>
    </lineage>
</organism>
<proteinExistence type="predicted"/>
<sequence>MRLNIYNYKLYIITLHEILLKASWIKLDYISCRRSIDRSNTRKLRDLFIVNDVDMLKLFPSRLGLTS</sequence>
<dbReference type="EMBL" id="DTCA01000126">
    <property type="protein sequence ID" value="HGM07589.1"/>
    <property type="molecule type" value="Genomic_DNA"/>
</dbReference>